<organism evidence="1 2">
    <name type="scientific">Gramella jeungdoensis</name>
    <dbReference type="NCBI Taxonomy" id="708091"/>
    <lineage>
        <taxon>Bacteria</taxon>
        <taxon>Pseudomonadati</taxon>
        <taxon>Bacteroidota</taxon>
        <taxon>Flavobacteriia</taxon>
        <taxon>Flavobacteriales</taxon>
        <taxon>Flavobacteriaceae</taxon>
        <taxon>Christiangramia</taxon>
    </lineage>
</organism>
<sequence>MASIKNLKKDINYVLGDIIEECYTWEILNPKADKKATEAIIDEAIESFDNLIEKVNAKNVENNKAHFKAINNELEETAHKLLDKINKL</sequence>
<evidence type="ECO:0000313" key="2">
    <source>
        <dbReference type="Proteomes" id="UP000298517"/>
    </source>
</evidence>
<dbReference type="OrthoDB" id="1121857at2"/>
<dbReference type="Proteomes" id="UP000298517">
    <property type="component" value="Unassembled WGS sequence"/>
</dbReference>
<dbReference type="AlphaFoldDB" id="A0A4Y8AWU1"/>
<dbReference type="RefSeq" id="WP_134246985.1">
    <property type="nucleotide sequence ID" value="NZ_SNQI01000001.1"/>
</dbReference>
<gene>
    <name evidence="1" type="ORF">E2488_03765</name>
</gene>
<dbReference type="EMBL" id="SNQI01000001">
    <property type="protein sequence ID" value="TEW76977.1"/>
    <property type="molecule type" value="Genomic_DNA"/>
</dbReference>
<reference evidence="1 2" key="1">
    <citation type="journal article" date="2011" name="J. Microbiol.">
        <title>Gramella jeungdoensis sp. nov., isolated from a solar saltern in Korea.</title>
        <authorList>
            <person name="Joung Y."/>
            <person name="Kim H."/>
            <person name="Jang T."/>
            <person name="Ahn T.S."/>
            <person name="Joh K."/>
        </authorList>
    </citation>
    <scope>NUCLEOTIDE SEQUENCE [LARGE SCALE GENOMIC DNA]</scope>
    <source>
        <strain evidence="1 2">KCTC 23123</strain>
    </source>
</reference>
<evidence type="ECO:0000313" key="1">
    <source>
        <dbReference type="EMBL" id="TEW76977.1"/>
    </source>
</evidence>
<accession>A0A4Y8AWU1</accession>
<comment type="caution">
    <text evidence="1">The sequence shown here is derived from an EMBL/GenBank/DDBJ whole genome shotgun (WGS) entry which is preliminary data.</text>
</comment>
<name>A0A4Y8AWU1_9FLAO</name>
<protein>
    <submittedName>
        <fullName evidence="1">Uncharacterized protein</fullName>
    </submittedName>
</protein>
<proteinExistence type="predicted"/>
<keyword evidence="2" id="KW-1185">Reference proteome</keyword>